<reference evidence="1" key="1">
    <citation type="submission" date="2020-03" db="EMBL/GenBank/DDBJ databases">
        <title>The deep terrestrial virosphere.</title>
        <authorList>
            <person name="Holmfeldt K."/>
            <person name="Nilsson E."/>
            <person name="Simone D."/>
            <person name="Lopez-Fernandez M."/>
            <person name="Wu X."/>
            <person name="de Brujin I."/>
            <person name="Lundin D."/>
            <person name="Andersson A."/>
            <person name="Bertilsson S."/>
            <person name="Dopson M."/>
        </authorList>
    </citation>
    <scope>NUCLEOTIDE SEQUENCE</scope>
    <source>
        <strain evidence="1">TM448A07654</strain>
    </source>
</reference>
<organism evidence="1">
    <name type="scientific">viral metagenome</name>
    <dbReference type="NCBI Taxonomy" id="1070528"/>
    <lineage>
        <taxon>unclassified sequences</taxon>
        <taxon>metagenomes</taxon>
        <taxon>organismal metagenomes</taxon>
    </lineage>
</organism>
<proteinExistence type="predicted"/>
<sequence>MSEGNGNEKLEPIIPVKPVLSITFLPDGKVEVNAPGTKDGLYDILKAMDLMFSAYAYMKDHNAKVNMPKVQIHKSNILNRMGGAFGKHK</sequence>
<gene>
    <name evidence="1" type="ORF">TM448A07654_0009</name>
</gene>
<evidence type="ECO:0000313" key="1">
    <source>
        <dbReference type="EMBL" id="QJA55187.1"/>
    </source>
</evidence>
<dbReference type="EMBL" id="MT144575">
    <property type="protein sequence ID" value="QJA55187.1"/>
    <property type="molecule type" value="Genomic_DNA"/>
</dbReference>
<accession>A0A6H2A6F8</accession>
<name>A0A6H2A6F8_9ZZZZ</name>
<protein>
    <submittedName>
        <fullName evidence="1">Uncharacterized protein</fullName>
    </submittedName>
</protein>
<dbReference type="AlphaFoldDB" id="A0A6H2A6F8"/>